<accession>A0ABS8TDX9</accession>
<comment type="caution">
    <text evidence="1">The sequence shown here is derived from an EMBL/GenBank/DDBJ whole genome shotgun (WGS) entry which is preliminary data.</text>
</comment>
<dbReference type="Proteomes" id="UP000823775">
    <property type="component" value="Unassembled WGS sequence"/>
</dbReference>
<feature type="non-terminal residue" evidence="1">
    <location>
        <position position="1"/>
    </location>
</feature>
<keyword evidence="2" id="KW-1185">Reference proteome</keyword>
<proteinExistence type="predicted"/>
<gene>
    <name evidence="1" type="ORF">HAX54_008828</name>
</gene>
<name>A0ABS8TDX9_DATST</name>
<organism evidence="1 2">
    <name type="scientific">Datura stramonium</name>
    <name type="common">Jimsonweed</name>
    <name type="synonym">Common thornapple</name>
    <dbReference type="NCBI Taxonomy" id="4076"/>
    <lineage>
        <taxon>Eukaryota</taxon>
        <taxon>Viridiplantae</taxon>
        <taxon>Streptophyta</taxon>
        <taxon>Embryophyta</taxon>
        <taxon>Tracheophyta</taxon>
        <taxon>Spermatophyta</taxon>
        <taxon>Magnoliopsida</taxon>
        <taxon>eudicotyledons</taxon>
        <taxon>Gunneridae</taxon>
        <taxon>Pentapetalae</taxon>
        <taxon>asterids</taxon>
        <taxon>lamiids</taxon>
        <taxon>Solanales</taxon>
        <taxon>Solanaceae</taxon>
        <taxon>Solanoideae</taxon>
        <taxon>Datureae</taxon>
        <taxon>Datura</taxon>
    </lineage>
</organism>
<protein>
    <submittedName>
        <fullName evidence="1">Uncharacterized protein</fullName>
    </submittedName>
</protein>
<evidence type="ECO:0000313" key="2">
    <source>
        <dbReference type="Proteomes" id="UP000823775"/>
    </source>
</evidence>
<reference evidence="1 2" key="1">
    <citation type="journal article" date="2021" name="BMC Genomics">
        <title>Datura genome reveals duplications of psychoactive alkaloid biosynthetic genes and high mutation rate following tissue culture.</title>
        <authorList>
            <person name="Rajewski A."/>
            <person name="Carter-House D."/>
            <person name="Stajich J."/>
            <person name="Litt A."/>
        </authorList>
    </citation>
    <scope>NUCLEOTIDE SEQUENCE [LARGE SCALE GENOMIC DNA]</scope>
    <source>
        <strain evidence="1">AR-01</strain>
    </source>
</reference>
<evidence type="ECO:0000313" key="1">
    <source>
        <dbReference type="EMBL" id="MCD7469676.1"/>
    </source>
</evidence>
<sequence length="84" mass="9572">LPVEGAVAWHVRGWSGMARRLALSTANVVRCHHPRPMEWHCPCVHTHWHGTKLAQSRAWCGIKTAHKHTTWKHHAHMAVAWHGA</sequence>
<dbReference type="EMBL" id="JACEIK010001469">
    <property type="protein sequence ID" value="MCD7469676.1"/>
    <property type="molecule type" value="Genomic_DNA"/>
</dbReference>